<dbReference type="Pfam" id="PF02706">
    <property type="entry name" value="Wzz"/>
    <property type="match status" value="1"/>
</dbReference>
<evidence type="ECO:0000256" key="3">
    <source>
        <dbReference type="ARBA" id="ARBA00022692"/>
    </source>
</evidence>
<comment type="subcellular location">
    <subcellularLocation>
        <location evidence="1">Cell membrane</location>
        <topology evidence="1">Multi-pass membrane protein</topology>
    </subcellularLocation>
</comment>
<feature type="domain" description="Polysaccharide chain length determinant N-terminal" evidence="7">
    <location>
        <begin position="29"/>
        <end position="94"/>
    </location>
</feature>
<proteinExistence type="predicted"/>
<keyword evidence="4 6" id="KW-1133">Transmembrane helix</keyword>
<reference evidence="9" key="1">
    <citation type="submission" date="2009-09" db="EMBL/GenBank/DDBJ databases">
        <title>The complete chromosome of Desulfohalobium retbaense DSM 5692.</title>
        <authorList>
            <consortium name="US DOE Joint Genome Institute (JGI-PGF)"/>
            <person name="Lucas S."/>
            <person name="Copeland A."/>
            <person name="Lapidus A."/>
            <person name="Glavina del Rio T."/>
            <person name="Dalin E."/>
            <person name="Tice H."/>
            <person name="Bruce D."/>
            <person name="Goodwin L."/>
            <person name="Pitluck S."/>
            <person name="Kyrpides N."/>
            <person name="Mavromatis K."/>
            <person name="Ivanova N."/>
            <person name="Mikhailova N."/>
            <person name="Munk A.C."/>
            <person name="Brettin T."/>
            <person name="Detter J.C."/>
            <person name="Han C."/>
            <person name="Tapia R."/>
            <person name="Larimer F."/>
            <person name="Land M."/>
            <person name="Hauser L."/>
            <person name="Markowitz V."/>
            <person name="Cheng J.-F."/>
            <person name="Hugenholtz P."/>
            <person name="Woyke T."/>
            <person name="Wu D."/>
            <person name="Spring S."/>
            <person name="Klenk H.-P."/>
            <person name="Eisen J.A."/>
        </authorList>
    </citation>
    <scope>NUCLEOTIDE SEQUENCE [LARGE SCALE GENOMIC DNA]</scope>
    <source>
        <strain evidence="9">DSM 5692</strain>
    </source>
</reference>
<evidence type="ECO:0000313" key="9">
    <source>
        <dbReference type="Proteomes" id="UP000001052"/>
    </source>
</evidence>
<gene>
    <name evidence="8" type="ordered locus">Dret_0357</name>
</gene>
<evidence type="ECO:0000256" key="6">
    <source>
        <dbReference type="SAM" id="Phobius"/>
    </source>
</evidence>
<dbReference type="EMBL" id="CP001734">
    <property type="protein sequence ID" value="ACV67659.1"/>
    <property type="molecule type" value="Genomic_DNA"/>
</dbReference>
<evidence type="ECO:0000256" key="4">
    <source>
        <dbReference type="ARBA" id="ARBA00022989"/>
    </source>
</evidence>
<organism evidence="8 9">
    <name type="scientific">Desulfohalobium retbaense (strain ATCC 49708 / DSM 5692 / JCM 16813 / HR100)</name>
    <dbReference type="NCBI Taxonomy" id="485915"/>
    <lineage>
        <taxon>Bacteria</taxon>
        <taxon>Pseudomonadati</taxon>
        <taxon>Thermodesulfobacteriota</taxon>
        <taxon>Desulfovibrionia</taxon>
        <taxon>Desulfovibrionales</taxon>
        <taxon>Desulfohalobiaceae</taxon>
        <taxon>Desulfohalobium</taxon>
    </lineage>
</organism>
<dbReference type="STRING" id="485915.Dret_0357"/>
<keyword evidence="3 6" id="KW-0812">Transmembrane</keyword>
<evidence type="ECO:0000256" key="2">
    <source>
        <dbReference type="ARBA" id="ARBA00022475"/>
    </source>
</evidence>
<dbReference type="PANTHER" id="PTHR32309:SF13">
    <property type="entry name" value="FERRIC ENTEROBACTIN TRANSPORT PROTEIN FEPE"/>
    <property type="match status" value="1"/>
</dbReference>
<name>C8X034_DESRD</name>
<dbReference type="InterPro" id="IPR050445">
    <property type="entry name" value="Bact_polysacc_biosynth/exp"/>
</dbReference>
<feature type="transmembrane region" description="Helical" evidence="6">
    <location>
        <begin position="258"/>
        <end position="281"/>
    </location>
</feature>
<dbReference type="GO" id="GO:0005886">
    <property type="term" value="C:plasma membrane"/>
    <property type="evidence" value="ECO:0007669"/>
    <property type="project" value="UniProtKB-SubCell"/>
</dbReference>
<dbReference type="OrthoDB" id="8884120at2"/>
<reference evidence="8 9" key="2">
    <citation type="journal article" date="2010" name="Stand. Genomic Sci.">
        <title>Complete genome sequence of Desulfohalobium retbaense type strain (HR(100)).</title>
        <authorList>
            <person name="Spring S."/>
            <person name="Nolan M."/>
            <person name="Lapidus A."/>
            <person name="Glavina Del Rio T."/>
            <person name="Copeland A."/>
            <person name="Tice H."/>
            <person name="Cheng J.F."/>
            <person name="Lucas S."/>
            <person name="Land M."/>
            <person name="Chen F."/>
            <person name="Bruce D."/>
            <person name="Goodwin L."/>
            <person name="Pitluck S."/>
            <person name="Ivanova N."/>
            <person name="Mavromatis K."/>
            <person name="Mikhailova N."/>
            <person name="Pati A."/>
            <person name="Chen A."/>
            <person name="Palaniappan K."/>
            <person name="Hauser L."/>
            <person name="Chang Y.J."/>
            <person name="Jeffries C.D."/>
            <person name="Munk C."/>
            <person name="Kiss H."/>
            <person name="Chain P."/>
            <person name="Han C."/>
            <person name="Brettin T."/>
            <person name="Detter J.C."/>
            <person name="Schuler E."/>
            <person name="Goker M."/>
            <person name="Rohde M."/>
            <person name="Bristow J."/>
            <person name="Eisen J.A."/>
            <person name="Markowitz V."/>
            <person name="Hugenholtz P."/>
            <person name="Kyrpides N.C."/>
            <person name="Klenk H.P."/>
        </authorList>
    </citation>
    <scope>NUCLEOTIDE SEQUENCE [LARGE SCALE GENOMIC DNA]</scope>
    <source>
        <strain evidence="8 9">DSM 5692</strain>
    </source>
</reference>
<dbReference type="AlphaFoldDB" id="C8X034"/>
<dbReference type="HOGENOM" id="CLU_063628_0_0_7"/>
<accession>C8X034</accession>
<protein>
    <submittedName>
        <fullName evidence="8">Lipopolysaccharide biosynthesis protein</fullName>
    </submittedName>
</protein>
<dbReference type="RefSeq" id="WP_015750818.1">
    <property type="nucleotide sequence ID" value="NC_013223.1"/>
</dbReference>
<evidence type="ECO:0000313" key="8">
    <source>
        <dbReference type="EMBL" id="ACV67659.1"/>
    </source>
</evidence>
<evidence type="ECO:0000256" key="5">
    <source>
        <dbReference type="ARBA" id="ARBA00023136"/>
    </source>
</evidence>
<dbReference type="PANTHER" id="PTHR32309">
    <property type="entry name" value="TYROSINE-PROTEIN KINASE"/>
    <property type="match status" value="1"/>
</dbReference>
<feature type="transmembrane region" description="Helical" evidence="6">
    <location>
        <begin position="45"/>
        <end position="66"/>
    </location>
</feature>
<evidence type="ECO:0000259" key="7">
    <source>
        <dbReference type="Pfam" id="PF02706"/>
    </source>
</evidence>
<dbReference type="eggNOG" id="COG3206">
    <property type="taxonomic scope" value="Bacteria"/>
</dbReference>
<dbReference type="Proteomes" id="UP000001052">
    <property type="component" value="Chromosome"/>
</dbReference>
<dbReference type="KEGG" id="drt:Dret_0357"/>
<sequence>MTKIDEHSDKTKEIIYIAHPGQVSPQADDEIDLVELWLILWRRKWLVAGVTILATLAATFITVFGIQPAYKATATIRAVETEEFSNKDFLESVLTSNIFKRKVIEQNSLLPHYFPEKWNPQEGTWRSGVDIPTSTQVLASGRFPLKIQTSGHEISLTWTDADPHFAANQLEKTLDVFRSHLSQATPAETKQIATIDTHIQSLQEIKGATEAPEELNIELASLIRKKAELESQRDLYQSFTLINEPLPPSSPTKPRTQLILALTLATSLFAGVFLAFLLEFIKNARQRIREGYYEKE</sequence>
<keyword evidence="9" id="KW-1185">Reference proteome</keyword>
<keyword evidence="2" id="KW-1003">Cell membrane</keyword>
<keyword evidence="5 6" id="KW-0472">Membrane</keyword>
<dbReference type="InterPro" id="IPR003856">
    <property type="entry name" value="LPS_length_determ_N"/>
</dbReference>
<dbReference type="GO" id="GO:0004713">
    <property type="term" value="F:protein tyrosine kinase activity"/>
    <property type="evidence" value="ECO:0007669"/>
    <property type="project" value="TreeGrafter"/>
</dbReference>
<evidence type="ECO:0000256" key="1">
    <source>
        <dbReference type="ARBA" id="ARBA00004651"/>
    </source>
</evidence>